<dbReference type="GO" id="GO:0006397">
    <property type="term" value="P:mRNA processing"/>
    <property type="evidence" value="ECO:0007669"/>
    <property type="project" value="UniProtKB-KW"/>
</dbReference>
<evidence type="ECO:0000313" key="9">
    <source>
        <dbReference type="Proteomes" id="UP000649617"/>
    </source>
</evidence>
<evidence type="ECO:0000256" key="3">
    <source>
        <dbReference type="ARBA" id="ARBA00022801"/>
    </source>
</evidence>
<keyword evidence="3" id="KW-0378">Hydrolase</keyword>
<dbReference type="OrthoDB" id="1684135at2759"/>
<comment type="catalytic activity">
    <reaction evidence="6">
        <text>ATP + H2O = ADP + phosphate + H(+)</text>
        <dbReference type="Rhea" id="RHEA:13065"/>
        <dbReference type="ChEBI" id="CHEBI:15377"/>
        <dbReference type="ChEBI" id="CHEBI:15378"/>
        <dbReference type="ChEBI" id="CHEBI:30616"/>
        <dbReference type="ChEBI" id="CHEBI:43474"/>
        <dbReference type="ChEBI" id="CHEBI:456216"/>
        <dbReference type="EC" id="3.6.4.13"/>
    </reaction>
</comment>
<feature type="compositionally biased region" description="Basic and acidic residues" evidence="7">
    <location>
        <begin position="21"/>
        <end position="34"/>
    </location>
</feature>
<evidence type="ECO:0000256" key="7">
    <source>
        <dbReference type="SAM" id="MobiDB-lite"/>
    </source>
</evidence>
<proteinExistence type="predicted"/>
<accession>A0A812LRZ1</accession>
<dbReference type="PANTHER" id="PTHR18934">
    <property type="entry name" value="ATP-DEPENDENT RNA HELICASE"/>
    <property type="match status" value="1"/>
</dbReference>
<dbReference type="Gene3D" id="3.40.50.300">
    <property type="entry name" value="P-loop containing nucleotide triphosphate hydrolases"/>
    <property type="match status" value="1"/>
</dbReference>
<feature type="region of interest" description="Disordered" evidence="7">
    <location>
        <begin position="20"/>
        <end position="39"/>
    </location>
</feature>
<dbReference type="EC" id="3.6.4.13" evidence="1"/>
<protein>
    <recommendedName>
        <fullName evidence="1">RNA helicase</fullName>
        <ecNumber evidence="1">3.6.4.13</ecNumber>
    </recommendedName>
</protein>
<name>A0A812LRZ1_SYMPI</name>
<dbReference type="EMBL" id="CAJNIZ010006443">
    <property type="protein sequence ID" value="CAE7250045.1"/>
    <property type="molecule type" value="Genomic_DNA"/>
</dbReference>
<keyword evidence="2" id="KW-0507">mRNA processing</keyword>
<organism evidence="8 9">
    <name type="scientific">Symbiodinium pilosum</name>
    <name type="common">Dinoflagellate</name>
    <dbReference type="NCBI Taxonomy" id="2952"/>
    <lineage>
        <taxon>Eukaryota</taxon>
        <taxon>Sar</taxon>
        <taxon>Alveolata</taxon>
        <taxon>Dinophyceae</taxon>
        <taxon>Suessiales</taxon>
        <taxon>Symbiodiniaceae</taxon>
        <taxon>Symbiodinium</taxon>
    </lineage>
</organism>
<gene>
    <name evidence="8" type="ORF">SPIL2461_LOCUS4760</name>
</gene>
<dbReference type="GO" id="GO:0008380">
    <property type="term" value="P:RNA splicing"/>
    <property type="evidence" value="ECO:0007669"/>
    <property type="project" value="UniProtKB-KW"/>
</dbReference>
<dbReference type="GO" id="GO:0003724">
    <property type="term" value="F:RNA helicase activity"/>
    <property type="evidence" value="ECO:0007669"/>
    <property type="project" value="UniProtKB-EC"/>
</dbReference>
<keyword evidence="5" id="KW-0508">mRNA splicing</keyword>
<keyword evidence="9" id="KW-1185">Reference proteome</keyword>
<keyword evidence="4" id="KW-0547">Nucleotide-binding</keyword>
<comment type="caution">
    <text evidence="8">The sequence shown here is derived from an EMBL/GenBank/DDBJ whole genome shotgun (WGS) entry which is preliminary data.</text>
</comment>
<evidence type="ECO:0000256" key="5">
    <source>
        <dbReference type="ARBA" id="ARBA00023187"/>
    </source>
</evidence>
<evidence type="ECO:0000313" key="8">
    <source>
        <dbReference type="EMBL" id="CAE7250045.1"/>
    </source>
</evidence>
<dbReference type="GO" id="GO:0016787">
    <property type="term" value="F:hydrolase activity"/>
    <property type="evidence" value="ECO:0007669"/>
    <property type="project" value="UniProtKB-KW"/>
</dbReference>
<reference evidence="8" key="1">
    <citation type="submission" date="2021-02" db="EMBL/GenBank/DDBJ databases">
        <authorList>
            <person name="Dougan E. K."/>
            <person name="Rhodes N."/>
            <person name="Thang M."/>
            <person name="Chan C."/>
        </authorList>
    </citation>
    <scope>NUCLEOTIDE SEQUENCE</scope>
</reference>
<dbReference type="SUPFAM" id="SSF52540">
    <property type="entry name" value="P-loop containing nucleoside triphosphate hydrolases"/>
    <property type="match status" value="1"/>
</dbReference>
<evidence type="ECO:0000256" key="4">
    <source>
        <dbReference type="ARBA" id="ARBA00022806"/>
    </source>
</evidence>
<evidence type="ECO:0000256" key="2">
    <source>
        <dbReference type="ARBA" id="ARBA00022664"/>
    </source>
</evidence>
<dbReference type="InterPro" id="IPR027417">
    <property type="entry name" value="P-loop_NTPase"/>
</dbReference>
<sequence length="102" mass="11373">MAAGEEAAGTVKRPAVVYETSDAKKARTEGDSGEPKINPLTERAYSDRYYEILDKRQKLPAWEARKEFLKLIKRNQTVVLVGETGSGKTTQLPQFLLEAFAV</sequence>
<evidence type="ECO:0000256" key="1">
    <source>
        <dbReference type="ARBA" id="ARBA00012552"/>
    </source>
</evidence>
<dbReference type="AlphaFoldDB" id="A0A812LRZ1"/>
<keyword evidence="4" id="KW-0347">Helicase</keyword>
<evidence type="ECO:0000256" key="6">
    <source>
        <dbReference type="ARBA" id="ARBA00047984"/>
    </source>
</evidence>
<dbReference type="Proteomes" id="UP000649617">
    <property type="component" value="Unassembled WGS sequence"/>
</dbReference>
<keyword evidence="4" id="KW-0067">ATP-binding</keyword>
<dbReference type="PANTHER" id="PTHR18934:SF109">
    <property type="entry name" value="ATP-DEPENDENT RNA HELICASE DHX15 HOMOLOG"/>
    <property type="match status" value="1"/>
</dbReference>
<dbReference type="GO" id="GO:0003723">
    <property type="term" value="F:RNA binding"/>
    <property type="evidence" value="ECO:0007669"/>
    <property type="project" value="TreeGrafter"/>
</dbReference>